<evidence type="ECO:0000313" key="2">
    <source>
        <dbReference type="Proteomes" id="UP000646946"/>
    </source>
</evidence>
<keyword evidence="2" id="KW-1185">Reference proteome</keyword>
<reference evidence="1 2" key="1">
    <citation type="journal article" name="Nat. Commun.">
        <title>Undinarchaeota illuminate DPANN phylogeny and the impact of gene transfer on archaeal evolution.</title>
        <authorList>
            <person name="Dombrowski N."/>
            <person name="Williams T.A."/>
            <person name="Sun J."/>
            <person name="Woodcroft B.J."/>
            <person name="Lee J.H."/>
            <person name="Minh B.Q."/>
            <person name="Rinke C."/>
            <person name="Spang A."/>
        </authorList>
    </citation>
    <scope>NUCLEOTIDE SEQUENCE [LARGE SCALE GENOMIC DNA]</scope>
    <source>
        <strain evidence="1">MAG_bin1129</strain>
    </source>
</reference>
<dbReference type="AlphaFoldDB" id="A0A832V0N8"/>
<sequence length="168" mass="19145">MTYYSEAYRKLPAPKERTDHIESSPRRDISKVFVFIKGELTIDKLRADLEKLIGLYPKIPEALAIHCLLYVLPTDLPEKMPANIKGPVNEGGYTTCAVFIRGATNLYVSVSAVKEAGDKLLEAFNRLKQKYGEDNVAWRFAEAKTLLNTRQLLMQYDKELARIEFFGL</sequence>
<dbReference type="EMBL" id="DVAB01000009">
    <property type="protein sequence ID" value="HIK00103.1"/>
    <property type="molecule type" value="Genomic_DNA"/>
</dbReference>
<dbReference type="Proteomes" id="UP000646946">
    <property type="component" value="Unassembled WGS sequence"/>
</dbReference>
<comment type="caution">
    <text evidence="1">The sequence shown here is derived from an EMBL/GenBank/DDBJ whole genome shotgun (WGS) entry which is preliminary data.</text>
</comment>
<proteinExistence type="predicted"/>
<organism evidence="1 2">
    <name type="scientific">Candidatus Naiadarchaeum limnaeum</name>
    <dbReference type="NCBI Taxonomy" id="2756139"/>
    <lineage>
        <taxon>Archaea</taxon>
        <taxon>Candidatus Undinarchaeota</taxon>
        <taxon>Candidatus Undinarchaeia</taxon>
        <taxon>Candidatus Naiadarchaeales</taxon>
        <taxon>Candidatus Naiadarchaeaceae</taxon>
        <taxon>Candidatus Naiadarchaeum</taxon>
    </lineage>
</organism>
<gene>
    <name evidence="1" type="ORF">H1016_01010</name>
</gene>
<name>A0A832V0N8_9ARCH</name>
<accession>A0A832V0N8</accession>
<protein>
    <submittedName>
        <fullName evidence="1">Uncharacterized protein</fullName>
    </submittedName>
</protein>
<evidence type="ECO:0000313" key="1">
    <source>
        <dbReference type="EMBL" id="HIK00103.1"/>
    </source>
</evidence>